<protein>
    <recommendedName>
        <fullName evidence="3">N-acetyltransferase domain-containing protein</fullName>
    </recommendedName>
</protein>
<gene>
    <name evidence="4" type="ORF">GCM10017579_45980</name>
</gene>
<evidence type="ECO:0000256" key="1">
    <source>
        <dbReference type="ARBA" id="ARBA00022679"/>
    </source>
</evidence>
<evidence type="ECO:0000313" key="5">
    <source>
        <dbReference type="Proteomes" id="UP001142292"/>
    </source>
</evidence>
<proteinExistence type="predicted"/>
<evidence type="ECO:0000259" key="3">
    <source>
        <dbReference type="PROSITE" id="PS51186"/>
    </source>
</evidence>
<dbReference type="CDD" id="cd04301">
    <property type="entry name" value="NAT_SF"/>
    <property type="match status" value="1"/>
</dbReference>
<dbReference type="Gene3D" id="3.40.630.30">
    <property type="match status" value="1"/>
</dbReference>
<dbReference type="PANTHER" id="PTHR43877">
    <property type="entry name" value="AMINOALKYLPHOSPHONATE N-ACETYLTRANSFERASE-RELATED-RELATED"/>
    <property type="match status" value="1"/>
</dbReference>
<dbReference type="RefSeq" id="WP_189120503.1">
    <property type="nucleotide sequence ID" value="NZ_BMRK01000024.1"/>
</dbReference>
<organism evidence="4 5">
    <name type="scientific">Nocardioides luteus</name>
    <dbReference type="NCBI Taxonomy" id="1844"/>
    <lineage>
        <taxon>Bacteria</taxon>
        <taxon>Bacillati</taxon>
        <taxon>Actinomycetota</taxon>
        <taxon>Actinomycetes</taxon>
        <taxon>Propionibacteriales</taxon>
        <taxon>Nocardioidaceae</taxon>
        <taxon>Nocardioides</taxon>
    </lineage>
</organism>
<keyword evidence="2" id="KW-0012">Acyltransferase</keyword>
<accession>A0ABQ5T4A2</accession>
<keyword evidence="5" id="KW-1185">Reference proteome</keyword>
<comment type="caution">
    <text evidence="4">The sequence shown here is derived from an EMBL/GenBank/DDBJ whole genome shotgun (WGS) entry which is preliminary data.</text>
</comment>
<dbReference type="InterPro" id="IPR000182">
    <property type="entry name" value="GNAT_dom"/>
</dbReference>
<name>A0ABQ5T4A2_9ACTN</name>
<feature type="domain" description="N-acetyltransferase" evidence="3">
    <location>
        <begin position="5"/>
        <end position="159"/>
    </location>
</feature>
<evidence type="ECO:0000313" key="4">
    <source>
        <dbReference type="EMBL" id="GLJ70562.1"/>
    </source>
</evidence>
<reference evidence="4" key="2">
    <citation type="submission" date="2023-01" db="EMBL/GenBank/DDBJ databases">
        <authorList>
            <person name="Sun Q."/>
            <person name="Evtushenko L."/>
        </authorList>
    </citation>
    <scope>NUCLEOTIDE SEQUENCE</scope>
    <source>
        <strain evidence="4">VKM Ac-1246</strain>
    </source>
</reference>
<evidence type="ECO:0000256" key="2">
    <source>
        <dbReference type="ARBA" id="ARBA00023315"/>
    </source>
</evidence>
<sequence>MSDTFEIRRAGPEDAPVLAGLRRAWVEEMARQEVDDPGFEERFDEWMRREHEQRVTWLGCVDGEPAGMVNMLVFTRMPKPGRGSSRWGYLANFYVRREHRNGGLGAAMLAELTAHADREDFARVVLSPSDRSVPFYERGGFRAAYDLMIRPQSTGRTQRRHSD</sequence>
<dbReference type="Proteomes" id="UP001142292">
    <property type="component" value="Unassembled WGS sequence"/>
</dbReference>
<dbReference type="SUPFAM" id="SSF55729">
    <property type="entry name" value="Acyl-CoA N-acyltransferases (Nat)"/>
    <property type="match status" value="1"/>
</dbReference>
<dbReference type="InterPro" id="IPR050832">
    <property type="entry name" value="Bact_Acetyltransf"/>
</dbReference>
<dbReference type="PROSITE" id="PS51186">
    <property type="entry name" value="GNAT"/>
    <property type="match status" value="1"/>
</dbReference>
<keyword evidence="1" id="KW-0808">Transferase</keyword>
<dbReference type="InterPro" id="IPR016181">
    <property type="entry name" value="Acyl_CoA_acyltransferase"/>
</dbReference>
<reference evidence="4" key="1">
    <citation type="journal article" date="2014" name="Int. J. Syst. Evol. Microbiol.">
        <title>Complete genome of a new Firmicutes species belonging to the dominant human colonic microbiota ('Ruminococcus bicirculans') reveals two chromosomes and a selective capacity to utilize plant glucans.</title>
        <authorList>
            <consortium name="NISC Comparative Sequencing Program"/>
            <person name="Wegmann U."/>
            <person name="Louis P."/>
            <person name="Goesmann A."/>
            <person name="Henrissat B."/>
            <person name="Duncan S.H."/>
            <person name="Flint H.J."/>
        </authorList>
    </citation>
    <scope>NUCLEOTIDE SEQUENCE</scope>
    <source>
        <strain evidence="4">VKM Ac-1246</strain>
    </source>
</reference>
<dbReference type="EMBL" id="BSEL01000013">
    <property type="protein sequence ID" value="GLJ70562.1"/>
    <property type="molecule type" value="Genomic_DNA"/>
</dbReference>
<dbReference type="Pfam" id="PF00583">
    <property type="entry name" value="Acetyltransf_1"/>
    <property type="match status" value="1"/>
</dbReference>